<keyword evidence="2" id="KW-1185">Reference proteome</keyword>
<dbReference type="Proteomes" id="UP000694393">
    <property type="component" value="Unplaced"/>
</dbReference>
<organism evidence="1 2">
    <name type="scientific">Pelusios castaneus</name>
    <name type="common">West African mud turtle</name>
    <dbReference type="NCBI Taxonomy" id="367368"/>
    <lineage>
        <taxon>Eukaryota</taxon>
        <taxon>Metazoa</taxon>
        <taxon>Chordata</taxon>
        <taxon>Craniata</taxon>
        <taxon>Vertebrata</taxon>
        <taxon>Euteleostomi</taxon>
        <taxon>Archelosauria</taxon>
        <taxon>Testudinata</taxon>
        <taxon>Testudines</taxon>
        <taxon>Pleurodira</taxon>
        <taxon>Pelomedusidae</taxon>
        <taxon>Pelusios</taxon>
    </lineage>
</organism>
<name>A0A8C8VL17_9SAUR</name>
<protein>
    <submittedName>
        <fullName evidence="1">Uncharacterized protein</fullName>
    </submittedName>
</protein>
<dbReference type="AlphaFoldDB" id="A0A8C8VL17"/>
<dbReference type="Ensembl" id="ENSPCET00000016029.1">
    <property type="protein sequence ID" value="ENSPCEP00000015476.1"/>
    <property type="gene ID" value="ENSPCEG00000012212.1"/>
</dbReference>
<evidence type="ECO:0000313" key="2">
    <source>
        <dbReference type="Proteomes" id="UP000694393"/>
    </source>
</evidence>
<evidence type="ECO:0000313" key="1">
    <source>
        <dbReference type="Ensembl" id="ENSPCEP00000015476.1"/>
    </source>
</evidence>
<reference evidence="1" key="1">
    <citation type="submission" date="2025-08" db="UniProtKB">
        <authorList>
            <consortium name="Ensembl"/>
        </authorList>
    </citation>
    <scope>IDENTIFICATION</scope>
</reference>
<sequence>VCFILPFRIFSFRILCDLKSPLALAHSARVSLSFMGLWPGILFSSAKSPVSSQLKTCWGIGGISEAGS</sequence>
<reference evidence="1" key="2">
    <citation type="submission" date="2025-09" db="UniProtKB">
        <authorList>
            <consortium name="Ensembl"/>
        </authorList>
    </citation>
    <scope>IDENTIFICATION</scope>
</reference>
<proteinExistence type="predicted"/>
<accession>A0A8C8VL17</accession>